<feature type="domain" description="HTH cro/C1-type" evidence="2">
    <location>
        <begin position="5"/>
        <end position="31"/>
    </location>
</feature>
<evidence type="ECO:0000313" key="3">
    <source>
        <dbReference type="EMBL" id="GAA4182055.1"/>
    </source>
</evidence>
<dbReference type="SUPFAM" id="SSF48452">
    <property type="entry name" value="TPR-like"/>
    <property type="match status" value="1"/>
</dbReference>
<feature type="region of interest" description="Disordered" evidence="1">
    <location>
        <begin position="33"/>
        <end position="56"/>
    </location>
</feature>
<sequence length="384" mass="41909">MVRTWEAGKHRPSEPYPQLLAQIFGVTEEELFADPPNATDSGEAPEGTLSWKAPDGDNDMERRRLLQIAAASAGIGILGVSGEPVRQLLDLSLSHDFRSGEEWEMSCDDHLHALRTRPPAQVVADLVIDLHLLRRQMETSSPAEVTGLQRVLAALSAVHGNALTRMGDHGAAVRWWHTARHAADASGDREVRLLVRGEEAGTGLYGQRTPETVLRLVRNAERIAGGPSVDLLTTQAKALSMLGKHEEARETLNALVDLAAKGATGDSIGFWKENQIYFAESWVHASAGDEDKAATARENVLRLTGDYQYGANIMLHEALCTVVRGGIDEGVRRAATVIDALSPAYRSRYILETGQMLLRAVPHDQQNRPTIGEFREVLAIEAAT</sequence>
<protein>
    <recommendedName>
        <fullName evidence="2">HTH cro/C1-type domain-containing protein</fullName>
    </recommendedName>
</protein>
<dbReference type="InterPro" id="IPR001387">
    <property type="entry name" value="Cro/C1-type_HTH"/>
</dbReference>
<comment type="caution">
    <text evidence="3">The sequence shown here is derived from an EMBL/GenBank/DDBJ whole genome shotgun (WGS) entry which is preliminary data.</text>
</comment>
<dbReference type="Gene3D" id="1.25.40.10">
    <property type="entry name" value="Tetratricopeptide repeat domain"/>
    <property type="match status" value="1"/>
</dbReference>
<accession>A0ABP8ADM9</accession>
<proteinExistence type="predicted"/>
<reference evidence="4" key="1">
    <citation type="journal article" date="2019" name="Int. J. Syst. Evol. Microbiol.">
        <title>The Global Catalogue of Microorganisms (GCM) 10K type strain sequencing project: providing services to taxonomists for standard genome sequencing and annotation.</title>
        <authorList>
            <consortium name="The Broad Institute Genomics Platform"/>
            <consortium name="The Broad Institute Genome Sequencing Center for Infectious Disease"/>
            <person name="Wu L."/>
            <person name="Ma J."/>
        </authorList>
    </citation>
    <scope>NUCLEOTIDE SEQUENCE [LARGE SCALE GENOMIC DNA]</scope>
    <source>
        <strain evidence="4">JCM 17388</strain>
    </source>
</reference>
<keyword evidence="4" id="KW-1185">Reference proteome</keyword>
<dbReference type="Proteomes" id="UP001501251">
    <property type="component" value="Unassembled WGS sequence"/>
</dbReference>
<evidence type="ECO:0000256" key="1">
    <source>
        <dbReference type="SAM" id="MobiDB-lite"/>
    </source>
</evidence>
<evidence type="ECO:0000259" key="2">
    <source>
        <dbReference type="PROSITE" id="PS50943"/>
    </source>
</evidence>
<dbReference type="PROSITE" id="PS50943">
    <property type="entry name" value="HTH_CROC1"/>
    <property type="match status" value="1"/>
</dbReference>
<organism evidence="3 4">
    <name type="scientific">Streptosporangium oxazolinicum</name>
    <dbReference type="NCBI Taxonomy" id="909287"/>
    <lineage>
        <taxon>Bacteria</taxon>
        <taxon>Bacillati</taxon>
        <taxon>Actinomycetota</taxon>
        <taxon>Actinomycetes</taxon>
        <taxon>Streptosporangiales</taxon>
        <taxon>Streptosporangiaceae</taxon>
        <taxon>Streptosporangium</taxon>
    </lineage>
</organism>
<name>A0ABP8ADM9_9ACTN</name>
<dbReference type="InterPro" id="IPR011990">
    <property type="entry name" value="TPR-like_helical_dom_sf"/>
</dbReference>
<dbReference type="EMBL" id="BAABAQ010000001">
    <property type="protein sequence ID" value="GAA4182055.1"/>
    <property type="molecule type" value="Genomic_DNA"/>
</dbReference>
<evidence type="ECO:0000313" key="4">
    <source>
        <dbReference type="Proteomes" id="UP001501251"/>
    </source>
</evidence>
<gene>
    <name evidence="3" type="ORF">GCM10022252_07380</name>
</gene>